<protein>
    <submittedName>
        <fullName evidence="1">Alcohol dehydrogenase, zinc-dependent</fullName>
    </submittedName>
</protein>
<dbReference type="PANTHER" id="PTHR43205:SF7">
    <property type="entry name" value="PROSTAGLANDIN REDUCTASE 1"/>
    <property type="match status" value="1"/>
</dbReference>
<organism evidence="1 2">
    <name type="scientific">SAR86 cluster bacterium SAR86B</name>
    <dbReference type="NCBI Taxonomy" id="1123867"/>
    <lineage>
        <taxon>Bacteria</taxon>
        <taxon>Pseudomonadati</taxon>
        <taxon>Pseudomonadota</taxon>
        <taxon>Gammaproteobacteria</taxon>
        <taxon>SAR86 cluster</taxon>
    </lineage>
</organism>
<dbReference type="InterPro" id="IPR011032">
    <property type="entry name" value="GroES-like_sf"/>
</dbReference>
<dbReference type="GO" id="GO:0016628">
    <property type="term" value="F:oxidoreductase activity, acting on the CH-CH group of donors, NAD or NADP as acceptor"/>
    <property type="evidence" value="ECO:0007669"/>
    <property type="project" value="InterPro"/>
</dbReference>
<evidence type="ECO:0000313" key="1">
    <source>
        <dbReference type="EMBL" id="EJP72635.1"/>
    </source>
</evidence>
<dbReference type="PANTHER" id="PTHR43205">
    <property type="entry name" value="PROSTAGLANDIN REDUCTASE"/>
    <property type="match status" value="1"/>
</dbReference>
<dbReference type="EMBL" id="JH611190">
    <property type="protein sequence ID" value="EJP72635.1"/>
    <property type="molecule type" value="Genomic_DNA"/>
</dbReference>
<sequence length="81" mass="9427">MSEETPFHVFGNLNPKPEHRFFVVREWMNEFEKTTHILMKHVEDGSIKYRETIVNGLENAPNALNDVLSGKNFGKQLIKIN</sequence>
<dbReference type="AlphaFoldDB" id="J4WWZ2"/>
<proteinExistence type="predicted"/>
<dbReference type="Gene3D" id="3.90.180.10">
    <property type="entry name" value="Medium-chain alcohol dehydrogenases, catalytic domain"/>
    <property type="match status" value="1"/>
</dbReference>
<dbReference type="HOGENOM" id="CLU_2571887_0_0_6"/>
<reference evidence="1 2" key="1">
    <citation type="journal article" date="2012" name="ISME J.">
        <title>Genomic insights to SAR86, an abundant and uncultivated marine bacterial lineage.</title>
        <authorList>
            <person name="Dupont C.L."/>
            <person name="Rusch D.B."/>
            <person name="Yooseph S."/>
            <person name="Lombardo M.J."/>
            <person name="Richter R.A."/>
            <person name="Valas R."/>
            <person name="Novotny M."/>
            <person name="Yee-Greenbaum J."/>
            <person name="Selengut J.D."/>
            <person name="Haft D.H."/>
            <person name="Halpern A.L."/>
            <person name="Lasken R.S."/>
            <person name="Nealson K."/>
            <person name="Friedman R."/>
            <person name="Venter J.C."/>
        </authorList>
    </citation>
    <scope>NUCLEOTIDE SEQUENCE [LARGE SCALE GENOMIC DNA]</scope>
</reference>
<dbReference type="InterPro" id="IPR045010">
    <property type="entry name" value="MDR_fam"/>
</dbReference>
<dbReference type="SUPFAM" id="SSF50129">
    <property type="entry name" value="GroES-like"/>
    <property type="match status" value="1"/>
</dbReference>
<dbReference type="Proteomes" id="UP000010116">
    <property type="component" value="Unassembled WGS sequence"/>
</dbReference>
<accession>J4WWZ2</accession>
<dbReference type="Gene3D" id="3.40.50.720">
    <property type="entry name" value="NAD(P)-binding Rossmann-like Domain"/>
    <property type="match status" value="1"/>
</dbReference>
<gene>
    <name evidence="1" type="ORF">NT02SARS_0955</name>
</gene>
<evidence type="ECO:0000313" key="2">
    <source>
        <dbReference type="Proteomes" id="UP000010116"/>
    </source>
</evidence>
<name>J4WWZ2_9GAMM</name>